<evidence type="ECO:0000256" key="1">
    <source>
        <dbReference type="ARBA" id="ARBA00023015"/>
    </source>
</evidence>
<organism evidence="5 6">
    <name type="scientific">Pararhodobacter oceanensis</name>
    <dbReference type="NCBI Taxonomy" id="2172121"/>
    <lineage>
        <taxon>Bacteria</taxon>
        <taxon>Pseudomonadati</taxon>
        <taxon>Pseudomonadota</taxon>
        <taxon>Alphaproteobacteria</taxon>
        <taxon>Rhodobacterales</taxon>
        <taxon>Paracoccaceae</taxon>
        <taxon>Pararhodobacter</taxon>
    </lineage>
</organism>
<protein>
    <submittedName>
        <fullName evidence="5">GntR family transcriptional regulator</fullName>
    </submittedName>
</protein>
<evidence type="ECO:0000313" key="6">
    <source>
        <dbReference type="Proteomes" id="UP000245911"/>
    </source>
</evidence>
<dbReference type="RefSeq" id="WP_116559368.1">
    <property type="nucleotide sequence ID" value="NZ_QDKM01000008.1"/>
</dbReference>
<dbReference type="InterPro" id="IPR036390">
    <property type="entry name" value="WH_DNA-bd_sf"/>
</dbReference>
<dbReference type="Pfam" id="PF00392">
    <property type="entry name" value="GntR"/>
    <property type="match status" value="1"/>
</dbReference>
<gene>
    <name evidence="5" type="ORF">DDE20_15150</name>
</gene>
<evidence type="ECO:0000256" key="3">
    <source>
        <dbReference type="ARBA" id="ARBA00023163"/>
    </source>
</evidence>
<dbReference type="InterPro" id="IPR008920">
    <property type="entry name" value="TF_FadR/GntR_C"/>
</dbReference>
<dbReference type="OrthoDB" id="9815654at2"/>
<dbReference type="InterPro" id="IPR000524">
    <property type="entry name" value="Tscrpt_reg_HTH_GntR"/>
</dbReference>
<dbReference type="AlphaFoldDB" id="A0A2T8HQZ5"/>
<dbReference type="SUPFAM" id="SSF46785">
    <property type="entry name" value="Winged helix' DNA-binding domain"/>
    <property type="match status" value="1"/>
</dbReference>
<evidence type="ECO:0000256" key="2">
    <source>
        <dbReference type="ARBA" id="ARBA00023125"/>
    </source>
</evidence>
<reference evidence="5 6" key="1">
    <citation type="submission" date="2018-04" db="EMBL/GenBank/DDBJ databases">
        <title>Pararhodobacter oceanense sp. nov., isolated from marine intertidal sediment.</title>
        <authorList>
            <person name="Wang X.-L."/>
            <person name="Du Z.-J."/>
        </authorList>
    </citation>
    <scope>NUCLEOTIDE SEQUENCE [LARGE SCALE GENOMIC DNA]</scope>
    <source>
        <strain evidence="5 6">AM505</strain>
    </source>
</reference>
<sequence length="225" mass="24186">MTPPNPAPLIASSRLPVHEATYRRLRDMMLFGELAPGQKVTLQGVTQALGAGMTPVREAIRRLTAEGALTLHENRRISVPVLTAAQVDELAFARLMLEPDLAERALARLDAGAIDRLAMIDAGIDRAIAAGDVQGYLAGNHLFHFTIYEAAQAEILLSVTHSLWLRSGPSLRVVVEEGGSVGPDLHKGALDAMRRGDAVDLRAAIDADIRQGLDRVRDSLLAPVP</sequence>
<keyword evidence="6" id="KW-1185">Reference proteome</keyword>
<dbReference type="Gene3D" id="1.20.120.530">
    <property type="entry name" value="GntR ligand-binding domain-like"/>
    <property type="match status" value="1"/>
</dbReference>
<dbReference type="Gene3D" id="1.10.10.10">
    <property type="entry name" value="Winged helix-like DNA-binding domain superfamily/Winged helix DNA-binding domain"/>
    <property type="match status" value="1"/>
</dbReference>
<dbReference type="InterPro" id="IPR036388">
    <property type="entry name" value="WH-like_DNA-bd_sf"/>
</dbReference>
<feature type="domain" description="HTH gntR-type" evidence="4">
    <location>
        <begin position="15"/>
        <end position="82"/>
    </location>
</feature>
<dbReference type="InterPro" id="IPR011711">
    <property type="entry name" value="GntR_C"/>
</dbReference>
<dbReference type="PANTHER" id="PTHR43537:SF39">
    <property type="entry name" value="HTH-TYPE TRANSCRIPTIONAL REGULATOR MCBR"/>
    <property type="match status" value="1"/>
</dbReference>
<dbReference type="SMART" id="SM00895">
    <property type="entry name" value="FCD"/>
    <property type="match status" value="1"/>
</dbReference>
<dbReference type="PROSITE" id="PS50949">
    <property type="entry name" value="HTH_GNTR"/>
    <property type="match status" value="1"/>
</dbReference>
<keyword evidence="1" id="KW-0805">Transcription regulation</keyword>
<dbReference type="Pfam" id="PF07729">
    <property type="entry name" value="FCD"/>
    <property type="match status" value="1"/>
</dbReference>
<keyword evidence="3" id="KW-0804">Transcription</keyword>
<accession>A0A2T8HQZ5</accession>
<evidence type="ECO:0000313" key="5">
    <source>
        <dbReference type="EMBL" id="PVH27848.1"/>
    </source>
</evidence>
<evidence type="ECO:0000259" key="4">
    <source>
        <dbReference type="PROSITE" id="PS50949"/>
    </source>
</evidence>
<dbReference type="GO" id="GO:0003677">
    <property type="term" value="F:DNA binding"/>
    <property type="evidence" value="ECO:0007669"/>
    <property type="project" value="UniProtKB-KW"/>
</dbReference>
<dbReference type="PANTHER" id="PTHR43537">
    <property type="entry name" value="TRANSCRIPTIONAL REGULATOR, GNTR FAMILY"/>
    <property type="match status" value="1"/>
</dbReference>
<keyword evidence="2" id="KW-0238">DNA-binding</keyword>
<dbReference type="GO" id="GO:0003700">
    <property type="term" value="F:DNA-binding transcription factor activity"/>
    <property type="evidence" value="ECO:0007669"/>
    <property type="project" value="InterPro"/>
</dbReference>
<dbReference type="EMBL" id="QDKM01000008">
    <property type="protein sequence ID" value="PVH27848.1"/>
    <property type="molecule type" value="Genomic_DNA"/>
</dbReference>
<dbReference type="SUPFAM" id="SSF48008">
    <property type="entry name" value="GntR ligand-binding domain-like"/>
    <property type="match status" value="1"/>
</dbReference>
<comment type="caution">
    <text evidence="5">The sequence shown here is derived from an EMBL/GenBank/DDBJ whole genome shotgun (WGS) entry which is preliminary data.</text>
</comment>
<proteinExistence type="predicted"/>
<name>A0A2T8HQZ5_9RHOB</name>
<dbReference type="Proteomes" id="UP000245911">
    <property type="component" value="Unassembled WGS sequence"/>
</dbReference>